<dbReference type="PANTHER" id="PTHR46889">
    <property type="entry name" value="TRANSPOSASE INSF FOR INSERTION SEQUENCE IS3B-RELATED"/>
    <property type="match status" value="1"/>
</dbReference>
<dbReference type="InterPro" id="IPR025948">
    <property type="entry name" value="HTH-like_dom"/>
</dbReference>
<dbReference type="SUPFAM" id="SSF53098">
    <property type="entry name" value="Ribonuclease H-like"/>
    <property type="match status" value="1"/>
</dbReference>
<accession>A0ABN3UJJ5</accession>
<dbReference type="Pfam" id="PF13333">
    <property type="entry name" value="rve_2"/>
    <property type="match status" value="1"/>
</dbReference>
<dbReference type="InterPro" id="IPR036397">
    <property type="entry name" value="RNaseH_sf"/>
</dbReference>
<dbReference type="InterPro" id="IPR048020">
    <property type="entry name" value="Transpos_IS3"/>
</dbReference>
<protein>
    <recommendedName>
        <fullName evidence="2">Integrase catalytic domain-containing protein</fullName>
    </recommendedName>
</protein>
<organism evidence="3 4">
    <name type="scientific">Actinocorallia aurantiaca</name>
    <dbReference type="NCBI Taxonomy" id="46204"/>
    <lineage>
        <taxon>Bacteria</taxon>
        <taxon>Bacillati</taxon>
        <taxon>Actinomycetota</taxon>
        <taxon>Actinomycetes</taxon>
        <taxon>Streptosporangiales</taxon>
        <taxon>Thermomonosporaceae</taxon>
        <taxon>Actinocorallia</taxon>
    </lineage>
</organism>
<dbReference type="InterPro" id="IPR001584">
    <property type="entry name" value="Integrase_cat-core"/>
</dbReference>
<comment type="function">
    <text evidence="1">Involved in the transposition of the insertion sequence.</text>
</comment>
<name>A0ABN3UJJ5_9ACTN</name>
<evidence type="ECO:0000313" key="3">
    <source>
        <dbReference type="EMBL" id="GAA2734079.1"/>
    </source>
</evidence>
<dbReference type="PANTHER" id="PTHR46889:SF4">
    <property type="entry name" value="TRANSPOSASE INSO FOR INSERTION SEQUENCE ELEMENT IS911B-RELATED"/>
    <property type="match status" value="1"/>
</dbReference>
<keyword evidence="4" id="KW-1185">Reference proteome</keyword>
<feature type="domain" description="Integrase catalytic" evidence="2">
    <location>
        <begin position="134"/>
        <end position="297"/>
    </location>
</feature>
<reference evidence="3 4" key="1">
    <citation type="journal article" date="2019" name="Int. J. Syst. Evol. Microbiol.">
        <title>The Global Catalogue of Microorganisms (GCM) 10K type strain sequencing project: providing services to taxonomists for standard genome sequencing and annotation.</title>
        <authorList>
            <consortium name="The Broad Institute Genomics Platform"/>
            <consortium name="The Broad Institute Genome Sequencing Center for Infectious Disease"/>
            <person name="Wu L."/>
            <person name="Ma J."/>
        </authorList>
    </citation>
    <scope>NUCLEOTIDE SEQUENCE [LARGE SCALE GENOMIC DNA]</scope>
    <source>
        <strain evidence="3 4">JCM 8201</strain>
    </source>
</reference>
<dbReference type="InterPro" id="IPR050900">
    <property type="entry name" value="Transposase_IS3/IS150/IS904"/>
</dbReference>
<dbReference type="InterPro" id="IPR012337">
    <property type="entry name" value="RNaseH-like_sf"/>
</dbReference>
<dbReference type="Proteomes" id="UP001501842">
    <property type="component" value="Unassembled WGS sequence"/>
</dbReference>
<dbReference type="NCBIfam" id="NF033516">
    <property type="entry name" value="transpos_IS3"/>
    <property type="match status" value="1"/>
</dbReference>
<sequence length="303" mass="35107">MNDKFEFIDAEYATTSIANNEDAFPITKMCAWLEVSRSGFYEWRGRPESATARRREEIKAWVLFFFKESDETYGYRRIHADLVDEGVEAGPELVRSCMRELGLEPCQPRPWRFGLTEGDGLEHAIPDLVQRDFTAEAPGLKMVGDITYIETWEGWVYLATVIDCHTKAVIGWAMDDNYKTPLIEKAIAMAARNHDLADQAIFHSDRGSNYTSSQFAKTLKRHNLRQSVGRTGICYDNAMAESFFAALKNERVHRTQYPTRAHAYRDVVRYIELRYNSRRRHSGLDYKTPRQVHNEYLERQLAA</sequence>
<evidence type="ECO:0000313" key="4">
    <source>
        <dbReference type="Proteomes" id="UP001501842"/>
    </source>
</evidence>
<dbReference type="Pfam" id="PF00665">
    <property type="entry name" value="rve"/>
    <property type="match status" value="1"/>
</dbReference>
<dbReference type="PROSITE" id="PS50994">
    <property type="entry name" value="INTEGRASE"/>
    <property type="match status" value="1"/>
</dbReference>
<gene>
    <name evidence="3" type="ORF">GCM10010439_55620</name>
</gene>
<evidence type="ECO:0000256" key="1">
    <source>
        <dbReference type="ARBA" id="ARBA00002286"/>
    </source>
</evidence>
<dbReference type="Pfam" id="PF13276">
    <property type="entry name" value="HTH_21"/>
    <property type="match status" value="1"/>
</dbReference>
<evidence type="ECO:0000259" key="2">
    <source>
        <dbReference type="PROSITE" id="PS50994"/>
    </source>
</evidence>
<comment type="caution">
    <text evidence="3">The sequence shown here is derived from an EMBL/GenBank/DDBJ whole genome shotgun (WGS) entry which is preliminary data.</text>
</comment>
<dbReference type="Gene3D" id="3.30.420.10">
    <property type="entry name" value="Ribonuclease H-like superfamily/Ribonuclease H"/>
    <property type="match status" value="1"/>
</dbReference>
<dbReference type="EMBL" id="BAAATZ010000028">
    <property type="protein sequence ID" value="GAA2734079.1"/>
    <property type="molecule type" value="Genomic_DNA"/>
</dbReference>
<proteinExistence type="predicted"/>